<evidence type="ECO:0000313" key="1">
    <source>
        <dbReference type="EMBL" id="QDU57617.1"/>
    </source>
</evidence>
<dbReference type="EMBL" id="CP036278">
    <property type="protein sequence ID" value="QDU57617.1"/>
    <property type="molecule type" value="Genomic_DNA"/>
</dbReference>
<reference evidence="1 2" key="1">
    <citation type="submission" date="2019-02" db="EMBL/GenBank/DDBJ databases">
        <title>Deep-cultivation of Planctomycetes and their phenomic and genomic characterization uncovers novel biology.</title>
        <authorList>
            <person name="Wiegand S."/>
            <person name="Jogler M."/>
            <person name="Boedeker C."/>
            <person name="Pinto D."/>
            <person name="Vollmers J."/>
            <person name="Rivas-Marin E."/>
            <person name="Kohn T."/>
            <person name="Peeters S.H."/>
            <person name="Heuer A."/>
            <person name="Rast P."/>
            <person name="Oberbeckmann S."/>
            <person name="Bunk B."/>
            <person name="Jeske O."/>
            <person name="Meyerdierks A."/>
            <person name="Storesund J.E."/>
            <person name="Kallscheuer N."/>
            <person name="Luecker S."/>
            <person name="Lage O.M."/>
            <person name="Pohl T."/>
            <person name="Merkel B.J."/>
            <person name="Hornburger P."/>
            <person name="Mueller R.-W."/>
            <person name="Bruemmer F."/>
            <person name="Labrenz M."/>
            <person name="Spormann A.M."/>
            <person name="Op den Camp H."/>
            <person name="Overmann J."/>
            <person name="Amann R."/>
            <person name="Jetten M.S.M."/>
            <person name="Mascher T."/>
            <person name="Medema M.H."/>
            <person name="Devos D.P."/>
            <person name="Kaster A.-K."/>
            <person name="Ovreas L."/>
            <person name="Rohde M."/>
            <person name="Galperin M.Y."/>
            <person name="Jogler C."/>
        </authorList>
    </citation>
    <scope>NUCLEOTIDE SEQUENCE [LARGE SCALE GENOMIC DNA]</scope>
    <source>
        <strain evidence="1 2">Pan181</strain>
    </source>
</reference>
<evidence type="ECO:0008006" key="3">
    <source>
        <dbReference type="Google" id="ProtNLM"/>
    </source>
</evidence>
<protein>
    <recommendedName>
        <fullName evidence="3">PepSY domain-containing protein</fullName>
    </recommendedName>
</protein>
<accession>A0A518ASF4</accession>
<evidence type="ECO:0000313" key="2">
    <source>
        <dbReference type="Proteomes" id="UP000315750"/>
    </source>
</evidence>
<proteinExistence type="predicted"/>
<dbReference type="AlphaFoldDB" id="A0A518ASF4"/>
<name>A0A518ASF4_9BACT</name>
<sequence>MTKDDALRIAEKHAIENNLPWDDRCVDVVFDDEYPAENGEFVPTWMVRTNADRMGGNLDITIDATTKVVIEAIWCNR</sequence>
<dbReference type="RefSeq" id="WP_145248890.1">
    <property type="nucleotide sequence ID" value="NZ_CP036278.1"/>
</dbReference>
<organism evidence="1 2">
    <name type="scientific">Aeoliella mucimassa</name>
    <dbReference type="NCBI Taxonomy" id="2527972"/>
    <lineage>
        <taxon>Bacteria</taxon>
        <taxon>Pseudomonadati</taxon>
        <taxon>Planctomycetota</taxon>
        <taxon>Planctomycetia</taxon>
        <taxon>Pirellulales</taxon>
        <taxon>Lacipirellulaceae</taxon>
        <taxon>Aeoliella</taxon>
    </lineage>
</organism>
<gene>
    <name evidence="1" type="ORF">Pan181_38350</name>
</gene>
<dbReference type="Proteomes" id="UP000315750">
    <property type="component" value="Chromosome"/>
</dbReference>
<keyword evidence="2" id="KW-1185">Reference proteome</keyword>
<dbReference type="KEGG" id="amuc:Pan181_38350"/>